<dbReference type="EMBL" id="JACTNF010000012">
    <property type="protein sequence ID" value="MBO1075441.1"/>
    <property type="molecule type" value="Genomic_DNA"/>
</dbReference>
<sequence>MPHLPSCFAAVILSFAPLFCQRSWRHTEVLLIGAILAPGKHTVTSLLQRARAGAALRKLSSGAQPGGLEPPGLHRVFC</sequence>
<dbReference type="RefSeq" id="WP_207447682.1">
    <property type="nucleotide sequence ID" value="NZ_CP061094.1"/>
</dbReference>
<evidence type="ECO:0008006" key="3">
    <source>
        <dbReference type="Google" id="ProtNLM"/>
    </source>
</evidence>
<comment type="caution">
    <text evidence="1">The sequence shown here is derived from an EMBL/GenBank/DDBJ whole genome shotgun (WGS) entry which is preliminary data.</text>
</comment>
<reference evidence="1 2" key="1">
    <citation type="submission" date="2020-09" db="EMBL/GenBank/DDBJ databases">
        <title>Roseomonas.</title>
        <authorList>
            <person name="Zhu W."/>
        </authorList>
    </citation>
    <scope>NUCLEOTIDE SEQUENCE [LARGE SCALE GENOMIC DNA]</scope>
    <source>
        <strain evidence="1 2">1311</strain>
    </source>
</reference>
<organism evidence="1 2">
    <name type="scientific">Roseomonas marmotae</name>
    <dbReference type="NCBI Taxonomy" id="2768161"/>
    <lineage>
        <taxon>Bacteria</taxon>
        <taxon>Pseudomonadati</taxon>
        <taxon>Pseudomonadota</taxon>
        <taxon>Alphaproteobacteria</taxon>
        <taxon>Acetobacterales</taxon>
        <taxon>Roseomonadaceae</taxon>
        <taxon>Roseomonas</taxon>
    </lineage>
</organism>
<keyword evidence="2" id="KW-1185">Reference proteome</keyword>
<dbReference type="Proteomes" id="UP001518990">
    <property type="component" value="Unassembled WGS sequence"/>
</dbReference>
<accession>A0ABS3KGI1</accession>
<evidence type="ECO:0000313" key="2">
    <source>
        <dbReference type="Proteomes" id="UP001518990"/>
    </source>
</evidence>
<gene>
    <name evidence="1" type="ORF">IAI60_12580</name>
</gene>
<protein>
    <recommendedName>
        <fullName evidence="3">Secreted protein</fullName>
    </recommendedName>
</protein>
<proteinExistence type="predicted"/>
<evidence type="ECO:0000313" key="1">
    <source>
        <dbReference type="EMBL" id="MBO1075441.1"/>
    </source>
</evidence>
<name>A0ABS3KGI1_9PROT</name>